<reference evidence="2 3" key="1">
    <citation type="submission" date="2022-05" db="EMBL/GenBank/DDBJ databases">
        <title>Chromosome-level reference genomes for two strains of Caenorhabditis briggsae: an improved platform for comparative genomics.</title>
        <authorList>
            <person name="Stevens L."/>
            <person name="Andersen E.C."/>
        </authorList>
    </citation>
    <scope>NUCLEOTIDE SEQUENCE [LARGE SCALE GENOMIC DNA]</scope>
    <source>
        <strain evidence="2">QX1410_ONT</strain>
        <tissue evidence="2">Whole-organism</tissue>
    </source>
</reference>
<proteinExistence type="predicted"/>
<dbReference type="AlphaFoldDB" id="A0AAE8ZQ10"/>
<sequence length="91" mass="10231">MDRNVKKCMEERKKFCGNTDCKWELFWTKHLPISHGLHPKAASGIGQELLEVNAGLSTSHSTENESSIWMGRTKISGTPGSSKTTRYHRPS</sequence>
<dbReference type="Proteomes" id="UP000827892">
    <property type="component" value="Chromosome X"/>
</dbReference>
<accession>A0AAE8ZQ10</accession>
<evidence type="ECO:0000256" key="1">
    <source>
        <dbReference type="SAM" id="MobiDB-lite"/>
    </source>
</evidence>
<dbReference type="EMBL" id="CP090896">
    <property type="protein sequence ID" value="ULT81435.1"/>
    <property type="molecule type" value="Genomic_DNA"/>
</dbReference>
<evidence type="ECO:0000313" key="2">
    <source>
        <dbReference type="EMBL" id="ULT81435.1"/>
    </source>
</evidence>
<feature type="compositionally biased region" description="Polar residues" evidence="1">
    <location>
        <begin position="75"/>
        <end position="84"/>
    </location>
</feature>
<feature type="compositionally biased region" description="Polar residues" evidence="1">
    <location>
        <begin position="56"/>
        <end position="67"/>
    </location>
</feature>
<name>A0AAE8ZQ10_CAEBR</name>
<feature type="region of interest" description="Disordered" evidence="1">
    <location>
        <begin position="56"/>
        <end position="91"/>
    </location>
</feature>
<evidence type="ECO:0000313" key="3">
    <source>
        <dbReference type="Proteomes" id="UP000827892"/>
    </source>
</evidence>
<protein>
    <submittedName>
        <fullName evidence="2">Uncharacterized protein</fullName>
    </submittedName>
</protein>
<organism evidence="2 3">
    <name type="scientific">Caenorhabditis briggsae</name>
    <dbReference type="NCBI Taxonomy" id="6238"/>
    <lineage>
        <taxon>Eukaryota</taxon>
        <taxon>Metazoa</taxon>
        <taxon>Ecdysozoa</taxon>
        <taxon>Nematoda</taxon>
        <taxon>Chromadorea</taxon>
        <taxon>Rhabditida</taxon>
        <taxon>Rhabditina</taxon>
        <taxon>Rhabditomorpha</taxon>
        <taxon>Rhabditoidea</taxon>
        <taxon>Rhabditidae</taxon>
        <taxon>Peloderinae</taxon>
        <taxon>Caenorhabditis</taxon>
    </lineage>
</organism>
<gene>
    <name evidence="2" type="ORF">L3Y34_011383</name>
</gene>